<dbReference type="EMBL" id="PKMF04000465">
    <property type="protein sequence ID" value="KAK7830256.1"/>
    <property type="molecule type" value="Genomic_DNA"/>
</dbReference>
<dbReference type="AlphaFoldDB" id="A0AAW0JVX7"/>
<feature type="chain" id="PRO_5043642781" evidence="1">
    <location>
        <begin position="33"/>
        <end position="152"/>
    </location>
</feature>
<gene>
    <name evidence="2" type="ORF">CFP56_028415</name>
</gene>
<proteinExistence type="predicted"/>
<sequence>MMMEKKTRTIQHITWFLWFLVVLFVWACIATASLVASSVANPGCLETCGDVIVPYPFGIEDPKCAKDNKTFLLDSNRSTNPPKLYIASFSSAPLGPSPRLYQPLEKIAEETILAVGLPMGGDGGVSMGEDGSDCTGVSVGELERLGGLRVER</sequence>
<name>A0AAW0JVX7_QUESU</name>
<feature type="signal peptide" evidence="1">
    <location>
        <begin position="1"/>
        <end position="32"/>
    </location>
</feature>
<evidence type="ECO:0000256" key="1">
    <source>
        <dbReference type="SAM" id="SignalP"/>
    </source>
</evidence>
<organism evidence="2 3">
    <name type="scientific">Quercus suber</name>
    <name type="common">Cork oak</name>
    <dbReference type="NCBI Taxonomy" id="58331"/>
    <lineage>
        <taxon>Eukaryota</taxon>
        <taxon>Viridiplantae</taxon>
        <taxon>Streptophyta</taxon>
        <taxon>Embryophyta</taxon>
        <taxon>Tracheophyta</taxon>
        <taxon>Spermatophyta</taxon>
        <taxon>Magnoliopsida</taxon>
        <taxon>eudicotyledons</taxon>
        <taxon>Gunneridae</taxon>
        <taxon>Pentapetalae</taxon>
        <taxon>rosids</taxon>
        <taxon>fabids</taxon>
        <taxon>Fagales</taxon>
        <taxon>Fagaceae</taxon>
        <taxon>Quercus</taxon>
    </lineage>
</organism>
<dbReference type="PANTHER" id="PTHR33491">
    <property type="entry name" value="OSJNBA0016N04.9 PROTEIN"/>
    <property type="match status" value="1"/>
</dbReference>
<reference evidence="2 3" key="1">
    <citation type="journal article" date="2018" name="Sci. Data">
        <title>The draft genome sequence of cork oak.</title>
        <authorList>
            <person name="Ramos A.M."/>
            <person name="Usie A."/>
            <person name="Barbosa P."/>
            <person name="Barros P.M."/>
            <person name="Capote T."/>
            <person name="Chaves I."/>
            <person name="Simoes F."/>
            <person name="Abreu I."/>
            <person name="Carrasquinho I."/>
            <person name="Faro C."/>
            <person name="Guimaraes J.B."/>
            <person name="Mendonca D."/>
            <person name="Nobrega F."/>
            <person name="Rodrigues L."/>
            <person name="Saibo N.J.M."/>
            <person name="Varela M.C."/>
            <person name="Egas C."/>
            <person name="Matos J."/>
            <person name="Miguel C.M."/>
            <person name="Oliveira M.M."/>
            <person name="Ricardo C.P."/>
            <person name="Goncalves S."/>
        </authorList>
    </citation>
    <scope>NUCLEOTIDE SEQUENCE [LARGE SCALE GENOMIC DNA]</scope>
    <source>
        <strain evidence="3">cv. HL8</strain>
    </source>
</reference>
<evidence type="ECO:0000313" key="3">
    <source>
        <dbReference type="Proteomes" id="UP000237347"/>
    </source>
</evidence>
<comment type="caution">
    <text evidence="2">The sequence shown here is derived from an EMBL/GenBank/DDBJ whole genome shotgun (WGS) entry which is preliminary data.</text>
</comment>
<evidence type="ECO:0000313" key="2">
    <source>
        <dbReference type="EMBL" id="KAK7830256.1"/>
    </source>
</evidence>
<dbReference type="Proteomes" id="UP000237347">
    <property type="component" value="Unassembled WGS sequence"/>
</dbReference>
<keyword evidence="3" id="KW-1185">Reference proteome</keyword>
<accession>A0AAW0JVX7</accession>
<protein>
    <submittedName>
        <fullName evidence="2">Uncharacterized protein</fullName>
    </submittedName>
</protein>
<keyword evidence="1" id="KW-0732">Signal</keyword>